<evidence type="ECO:0000313" key="2">
    <source>
        <dbReference type="Proteomes" id="UP000183832"/>
    </source>
</evidence>
<gene>
    <name evidence="1" type="ORF">CLUMA_CG007344</name>
</gene>
<keyword evidence="2" id="KW-1185">Reference proteome</keyword>
<protein>
    <submittedName>
        <fullName evidence="1">CLUMA_CG007344, isoform A</fullName>
    </submittedName>
</protein>
<dbReference type="AlphaFoldDB" id="A0A1J1I607"/>
<sequence>MLPEEVSHIGDGIIQVSKPEYLKRIQVEADIDQHYIVEEKPFARRHAMSDVMQLQKQQMQHKQSLFELNRKNL</sequence>
<evidence type="ECO:0000313" key="1">
    <source>
        <dbReference type="EMBL" id="CRK93817.1"/>
    </source>
</evidence>
<reference evidence="1 2" key="1">
    <citation type="submission" date="2015-04" db="EMBL/GenBank/DDBJ databases">
        <authorList>
            <person name="Syromyatnikov M.Y."/>
            <person name="Popov V.N."/>
        </authorList>
    </citation>
    <scope>NUCLEOTIDE SEQUENCE [LARGE SCALE GENOMIC DNA]</scope>
</reference>
<dbReference type="EMBL" id="CVRI01000038">
    <property type="protein sequence ID" value="CRK93817.1"/>
    <property type="molecule type" value="Genomic_DNA"/>
</dbReference>
<name>A0A1J1I607_9DIPT</name>
<accession>A0A1J1I607</accession>
<proteinExistence type="predicted"/>
<dbReference type="Proteomes" id="UP000183832">
    <property type="component" value="Unassembled WGS sequence"/>
</dbReference>
<organism evidence="1 2">
    <name type="scientific">Clunio marinus</name>
    <dbReference type="NCBI Taxonomy" id="568069"/>
    <lineage>
        <taxon>Eukaryota</taxon>
        <taxon>Metazoa</taxon>
        <taxon>Ecdysozoa</taxon>
        <taxon>Arthropoda</taxon>
        <taxon>Hexapoda</taxon>
        <taxon>Insecta</taxon>
        <taxon>Pterygota</taxon>
        <taxon>Neoptera</taxon>
        <taxon>Endopterygota</taxon>
        <taxon>Diptera</taxon>
        <taxon>Nematocera</taxon>
        <taxon>Chironomoidea</taxon>
        <taxon>Chironomidae</taxon>
        <taxon>Clunio</taxon>
    </lineage>
</organism>